<protein>
    <submittedName>
        <fullName evidence="2">Uncharacterized protein</fullName>
    </submittedName>
</protein>
<dbReference type="Proteomes" id="UP000184267">
    <property type="component" value="Unassembled WGS sequence"/>
</dbReference>
<organism evidence="2 3">
    <name type="scientific">Trametes pubescens</name>
    <name type="common">White-rot fungus</name>
    <dbReference type="NCBI Taxonomy" id="154538"/>
    <lineage>
        <taxon>Eukaryota</taxon>
        <taxon>Fungi</taxon>
        <taxon>Dikarya</taxon>
        <taxon>Basidiomycota</taxon>
        <taxon>Agaricomycotina</taxon>
        <taxon>Agaricomycetes</taxon>
        <taxon>Polyporales</taxon>
        <taxon>Polyporaceae</taxon>
        <taxon>Trametes</taxon>
    </lineage>
</organism>
<feature type="region of interest" description="Disordered" evidence="1">
    <location>
        <begin position="1"/>
        <end position="46"/>
    </location>
</feature>
<evidence type="ECO:0000313" key="2">
    <source>
        <dbReference type="EMBL" id="OJT15764.1"/>
    </source>
</evidence>
<proteinExistence type="predicted"/>
<gene>
    <name evidence="2" type="ORF">TRAPUB_4312</name>
</gene>
<accession>A0A1M2W7C7</accession>
<comment type="caution">
    <text evidence="2">The sequence shown here is derived from an EMBL/GenBank/DDBJ whole genome shotgun (WGS) entry which is preliminary data.</text>
</comment>
<reference evidence="2 3" key="1">
    <citation type="submission" date="2016-10" db="EMBL/GenBank/DDBJ databases">
        <title>Genome sequence of the basidiomycete white-rot fungus Trametes pubescens.</title>
        <authorList>
            <person name="Makela M.R."/>
            <person name="Granchi Z."/>
            <person name="Peng M."/>
            <person name="De Vries R.P."/>
            <person name="Grigoriev I."/>
            <person name="Riley R."/>
            <person name="Hilden K."/>
        </authorList>
    </citation>
    <scope>NUCLEOTIDE SEQUENCE [LARGE SCALE GENOMIC DNA]</scope>
    <source>
        <strain evidence="2 3">FBCC735</strain>
    </source>
</reference>
<dbReference type="AlphaFoldDB" id="A0A1M2W7C7"/>
<name>A0A1M2W7C7_TRAPU</name>
<evidence type="ECO:0000256" key="1">
    <source>
        <dbReference type="SAM" id="MobiDB-lite"/>
    </source>
</evidence>
<dbReference type="EMBL" id="MNAD01000136">
    <property type="protein sequence ID" value="OJT15764.1"/>
    <property type="molecule type" value="Genomic_DNA"/>
</dbReference>
<evidence type="ECO:0000313" key="3">
    <source>
        <dbReference type="Proteomes" id="UP000184267"/>
    </source>
</evidence>
<keyword evidence="3" id="KW-1185">Reference proteome</keyword>
<feature type="compositionally biased region" description="Basic residues" evidence="1">
    <location>
        <begin position="31"/>
        <end position="40"/>
    </location>
</feature>
<sequence>MSGPESEEVCTSRAGRAQSRSRGRSWLPKITRYRPRRRQGWGRPAAWRQTRSNRQLYAARASSLTVKAGDSDAAFAHPGTGNTHRARGTQDRSCHMRIGRSGRAWGGAHGEIHRALAFDLFGDSKIAGGI</sequence>
<feature type="region of interest" description="Disordered" evidence="1">
    <location>
        <begin position="72"/>
        <end position="92"/>
    </location>
</feature>